<dbReference type="InterPro" id="IPR025246">
    <property type="entry name" value="IS30-like_HTH"/>
</dbReference>
<keyword evidence="3" id="KW-1185">Reference proteome</keyword>
<proteinExistence type="predicted"/>
<dbReference type="AlphaFoldDB" id="A0A2S7E3X9"/>
<comment type="caution">
    <text evidence="2">The sequence shown here is derived from an EMBL/GenBank/DDBJ whole genome shotgun (WGS) entry which is preliminary data.</text>
</comment>
<sequence>MSYQHLTQDARYQMQCGFEVCRSNAWIAQQLGRHPSSIGRARNAHGGV</sequence>
<evidence type="ECO:0000259" key="1">
    <source>
        <dbReference type="Pfam" id="PF13936"/>
    </source>
</evidence>
<dbReference type="EMBL" id="MDEJ01000259">
    <property type="protein sequence ID" value="PPU83268.1"/>
    <property type="molecule type" value="Genomic_DNA"/>
</dbReference>
<name>A0A2S7E3X9_9XANT</name>
<protein>
    <recommendedName>
        <fullName evidence="1">Transposase IS30-like HTH domain-containing protein</fullName>
    </recommendedName>
</protein>
<dbReference type="Pfam" id="PF13936">
    <property type="entry name" value="HTH_38"/>
    <property type="match status" value="1"/>
</dbReference>
<accession>A0A2S7E3X9</accession>
<gene>
    <name evidence="2" type="ORF">XpopCFBP1817_20265</name>
</gene>
<dbReference type="Proteomes" id="UP000239939">
    <property type="component" value="Unassembled WGS sequence"/>
</dbReference>
<reference evidence="3" key="1">
    <citation type="submission" date="2016-08" db="EMBL/GenBank/DDBJ databases">
        <authorList>
            <person name="Merda D."/>
            <person name="Briand M."/>
            <person name="Taghouti G."/>
            <person name="Carrere S."/>
            <person name="Gouzy J."/>
            <person name="Portier P."/>
            <person name="Jacques M.-A."/>
            <person name="Fischer-Le Saux M."/>
        </authorList>
    </citation>
    <scope>NUCLEOTIDE SEQUENCE [LARGE SCALE GENOMIC DNA]</scope>
    <source>
        <strain evidence="3">CFBP1817</strain>
    </source>
</reference>
<evidence type="ECO:0000313" key="3">
    <source>
        <dbReference type="Proteomes" id="UP000239939"/>
    </source>
</evidence>
<feature type="domain" description="Transposase IS30-like HTH" evidence="1">
    <location>
        <begin position="2"/>
        <end position="40"/>
    </location>
</feature>
<dbReference type="RefSeq" id="WP_128418472.1">
    <property type="nucleotide sequence ID" value="NZ_MDEJ01000259.1"/>
</dbReference>
<evidence type="ECO:0000313" key="2">
    <source>
        <dbReference type="EMBL" id="PPU83268.1"/>
    </source>
</evidence>
<organism evidence="2 3">
    <name type="scientific">Xanthomonas populi</name>
    <dbReference type="NCBI Taxonomy" id="53414"/>
    <lineage>
        <taxon>Bacteria</taxon>
        <taxon>Pseudomonadati</taxon>
        <taxon>Pseudomonadota</taxon>
        <taxon>Gammaproteobacteria</taxon>
        <taxon>Lysobacterales</taxon>
        <taxon>Lysobacteraceae</taxon>
        <taxon>Xanthomonas</taxon>
    </lineage>
</organism>